<evidence type="ECO:0000313" key="4">
    <source>
        <dbReference type="EMBL" id="ADN35284.1"/>
    </source>
</evidence>
<name>E1RH60_METP4</name>
<dbReference type="GO" id="GO:0009898">
    <property type="term" value="C:cytoplasmic side of plasma membrane"/>
    <property type="evidence" value="ECO:0007669"/>
    <property type="project" value="TreeGrafter"/>
</dbReference>
<dbReference type="RefSeq" id="WP_013328462.1">
    <property type="nucleotide sequence ID" value="NC_014507.1"/>
</dbReference>
<keyword evidence="5" id="KW-1185">Reference proteome</keyword>
<dbReference type="KEGG" id="mpi:Mpet_0510"/>
<sequence>MKIVICGKGGSGKSTIVALMAHEYARQNKNVLVVDTDESNMGLHSILGNDSPADLMKYFGGKPAITEKIMAAMPDPSKVKIFENTWTFEDLPKEYVSYKNGIRLIAIGKIHDFGEGCACPMGILANQFLENLSLGEDDIVITDTEAGIEHFGRGIDRHADFILLVLDPSNESIRLAEKISGMTKDLEIPLYFILNKTDPEISSIIKEQIVDPSLLIGEIPGDDEILKRGLRGVEMDIRNPYIEKITESLSSGI</sequence>
<dbReference type="AlphaFoldDB" id="E1RH60"/>
<accession>E1RH60</accession>
<evidence type="ECO:0000259" key="3">
    <source>
        <dbReference type="Pfam" id="PF01656"/>
    </source>
</evidence>
<organism evidence="4 5">
    <name type="scientific">Methanolacinia petrolearia (strain DSM 11571 / OCM 486 / SEBR 4847)</name>
    <name type="common">Methanoplanus petrolearius</name>
    <dbReference type="NCBI Taxonomy" id="679926"/>
    <lineage>
        <taxon>Archaea</taxon>
        <taxon>Methanobacteriati</taxon>
        <taxon>Methanobacteriota</taxon>
        <taxon>Stenosarchaea group</taxon>
        <taxon>Methanomicrobia</taxon>
        <taxon>Methanomicrobiales</taxon>
        <taxon>Methanomicrobiaceae</taxon>
        <taxon>Methanolacinia</taxon>
    </lineage>
</organism>
<dbReference type="GO" id="GO:0005829">
    <property type="term" value="C:cytosol"/>
    <property type="evidence" value="ECO:0007669"/>
    <property type="project" value="TreeGrafter"/>
</dbReference>
<dbReference type="STRING" id="679926.Mpet_0510"/>
<dbReference type="GO" id="GO:0016887">
    <property type="term" value="F:ATP hydrolysis activity"/>
    <property type="evidence" value="ECO:0007669"/>
    <property type="project" value="TreeGrafter"/>
</dbReference>
<proteinExistence type="predicted"/>
<dbReference type="PIRSF" id="PIRSF005647">
    <property type="entry name" value="CooC"/>
    <property type="match status" value="1"/>
</dbReference>
<dbReference type="FunFam" id="3.40.50.300:FF:001573">
    <property type="entry name" value="Carbon monoxide dehydrogenase accessory protein CooC"/>
    <property type="match status" value="1"/>
</dbReference>
<dbReference type="HOGENOM" id="CLU_082962_1_0_2"/>
<feature type="domain" description="CobQ/CobB/MinD/ParA nucleotide binding" evidence="3">
    <location>
        <begin position="3"/>
        <end position="232"/>
    </location>
</feature>
<evidence type="ECO:0000313" key="5">
    <source>
        <dbReference type="Proteomes" id="UP000006565"/>
    </source>
</evidence>
<evidence type="ECO:0000256" key="2">
    <source>
        <dbReference type="ARBA" id="ARBA00022840"/>
    </source>
</evidence>
<dbReference type="PANTHER" id="PTHR43384:SF3">
    <property type="entry name" value="AAA+ ATPASE DOMAIN-CONTAINING PROTEIN"/>
    <property type="match status" value="1"/>
</dbReference>
<dbReference type="EMBL" id="CP002117">
    <property type="protein sequence ID" value="ADN35284.1"/>
    <property type="molecule type" value="Genomic_DNA"/>
</dbReference>
<dbReference type="InterPro" id="IPR014433">
    <property type="entry name" value="CooC"/>
</dbReference>
<dbReference type="PANTHER" id="PTHR43384">
    <property type="entry name" value="SEPTUM SITE-DETERMINING PROTEIN MIND HOMOLOG, CHLOROPLASTIC-RELATED"/>
    <property type="match status" value="1"/>
</dbReference>
<dbReference type="eggNOG" id="arCOG00588">
    <property type="taxonomic scope" value="Archaea"/>
</dbReference>
<dbReference type="InterPro" id="IPR002586">
    <property type="entry name" value="CobQ/CobB/MinD/ParA_Nub-bd_dom"/>
</dbReference>
<keyword evidence="2" id="KW-0067">ATP-binding</keyword>
<evidence type="ECO:0000256" key="1">
    <source>
        <dbReference type="ARBA" id="ARBA00022741"/>
    </source>
</evidence>
<dbReference type="GO" id="GO:0051782">
    <property type="term" value="P:negative regulation of cell division"/>
    <property type="evidence" value="ECO:0007669"/>
    <property type="project" value="TreeGrafter"/>
</dbReference>
<dbReference type="GO" id="GO:0005524">
    <property type="term" value="F:ATP binding"/>
    <property type="evidence" value="ECO:0007669"/>
    <property type="project" value="UniProtKB-KW"/>
</dbReference>
<dbReference type="SUPFAM" id="SSF52540">
    <property type="entry name" value="P-loop containing nucleoside triphosphate hydrolases"/>
    <property type="match status" value="1"/>
</dbReference>
<gene>
    <name evidence="4" type="ordered locus">Mpet_0510</name>
</gene>
<dbReference type="Proteomes" id="UP000006565">
    <property type="component" value="Chromosome"/>
</dbReference>
<dbReference type="Pfam" id="PF01656">
    <property type="entry name" value="CbiA"/>
    <property type="match status" value="1"/>
</dbReference>
<dbReference type="Gene3D" id="3.40.50.300">
    <property type="entry name" value="P-loop containing nucleotide triphosphate hydrolases"/>
    <property type="match status" value="1"/>
</dbReference>
<dbReference type="GeneID" id="9742958"/>
<keyword evidence="1" id="KW-0547">Nucleotide-binding</keyword>
<dbReference type="InterPro" id="IPR027417">
    <property type="entry name" value="P-loop_NTPase"/>
</dbReference>
<protein>
    <submittedName>
        <fullName evidence="4">CODH nickel-insertion accessory protein</fullName>
    </submittedName>
</protein>
<dbReference type="InterPro" id="IPR050625">
    <property type="entry name" value="ParA/MinD_ATPase"/>
</dbReference>
<dbReference type="OrthoDB" id="31168at2157"/>
<reference evidence="4 5" key="1">
    <citation type="journal article" date="2010" name="Stand. Genomic Sci.">
        <title>Complete genome sequence of Methanoplanus petrolearius type strain (SEBR 4847).</title>
        <authorList>
            <person name="Brambilla E."/>
            <person name="Djao O.D."/>
            <person name="Daligault H."/>
            <person name="Lapidus A."/>
            <person name="Lucas S."/>
            <person name="Hammon N."/>
            <person name="Nolan M."/>
            <person name="Tice H."/>
            <person name="Cheng J.F."/>
            <person name="Han C."/>
            <person name="Tapia R."/>
            <person name="Goodwin L."/>
            <person name="Pitluck S."/>
            <person name="Liolios K."/>
            <person name="Ivanova N."/>
            <person name="Mavromatis K."/>
            <person name="Mikhailova N."/>
            <person name="Pati A."/>
            <person name="Chen A."/>
            <person name="Palaniappan K."/>
            <person name="Land M."/>
            <person name="Hauser L."/>
            <person name="Chang Y.J."/>
            <person name="Jeffries C.D."/>
            <person name="Rohde M."/>
            <person name="Spring S."/>
            <person name="Sikorski J."/>
            <person name="Goker M."/>
            <person name="Woyke T."/>
            <person name="Bristow J."/>
            <person name="Eisen J.A."/>
            <person name="Markowitz V."/>
            <person name="Hugenholtz P."/>
            <person name="Kyrpides N.C."/>
            <person name="Klenk H.P."/>
        </authorList>
    </citation>
    <scope>NUCLEOTIDE SEQUENCE [LARGE SCALE GENOMIC DNA]</scope>
    <source>
        <strain evidence="5">DSM 11571 / OCM 486 / SEBR 4847</strain>
    </source>
</reference>